<evidence type="ECO:0000313" key="3">
    <source>
        <dbReference type="Proteomes" id="UP000324222"/>
    </source>
</evidence>
<sequence>MKGRGRRGEEEDRTGEEEEEEDKTCSSEVGGKVYGIKWRLYVQFLLAASQRTAKTLLKDLGDAETNTPRIVPSQGRALITPVTLSAAQAGRQRRRRRQEGV</sequence>
<feature type="region of interest" description="Disordered" evidence="1">
    <location>
        <begin position="1"/>
        <end position="28"/>
    </location>
</feature>
<protein>
    <submittedName>
        <fullName evidence="2">Uncharacterized protein</fullName>
    </submittedName>
</protein>
<accession>A0A5B7JWH0</accession>
<dbReference type="Proteomes" id="UP000324222">
    <property type="component" value="Unassembled WGS sequence"/>
</dbReference>
<evidence type="ECO:0000256" key="1">
    <source>
        <dbReference type="SAM" id="MobiDB-lite"/>
    </source>
</evidence>
<comment type="caution">
    <text evidence="2">The sequence shown here is derived from an EMBL/GenBank/DDBJ whole genome shotgun (WGS) entry which is preliminary data.</text>
</comment>
<dbReference type="AlphaFoldDB" id="A0A5B7JWH0"/>
<feature type="compositionally biased region" description="Acidic residues" evidence="1">
    <location>
        <begin position="11"/>
        <end position="22"/>
    </location>
</feature>
<feature type="compositionally biased region" description="Basic and acidic residues" evidence="1">
    <location>
        <begin position="1"/>
        <end position="10"/>
    </location>
</feature>
<proteinExistence type="predicted"/>
<reference evidence="2 3" key="1">
    <citation type="submission" date="2019-05" db="EMBL/GenBank/DDBJ databases">
        <title>Another draft genome of Portunus trituberculatus and its Hox gene families provides insights of decapod evolution.</title>
        <authorList>
            <person name="Jeong J.-H."/>
            <person name="Song I."/>
            <person name="Kim S."/>
            <person name="Choi T."/>
            <person name="Kim D."/>
            <person name="Ryu S."/>
            <person name="Kim W."/>
        </authorList>
    </citation>
    <scope>NUCLEOTIDE SEQUENCE [LARGE SCALE GENOMIC DNA]</scope>
    <source>
        <tissue evidence="2">Muscle</tissue>
    </source>
</reference>
<gene>
    <name evidence="2" type="ORF">E2C01_095871</name>
</gene>
<evidence type="ECO:0000313" key="2">
    <source>
        <dbReference type="EMBL" id="MPD00403.1"/>
    </source>
</evidence>
<dbReference type="EMBL" id="VSRR010122740">
    <property type="protein sequence ID" value="MPD00403.1"/>
    <property type="molecule type" value="Genomic_DNA"/>
</dbReference>
<name>A0A5B7JWH0_PORTR</name>
<organism evidence="2 3">
    <name type="scientific">Portunus trituberculatus</name>
    <name type="common">Swimming crab</name>
    <name type="synonym">Neptunus trituberculatus</name>
    <dbReference type="NCBI Taxonomy" id="210409"/>
    <lineage>
        <taxon>Eukaryota</taxon>
        <taxon>Metazoa</taxon>
        <taxon>Ecdysozoa</taxon>
        <taxon>Arthropoda</taxon>
        <taxon>Crustacea</taxon>
        <taxon>Multicrustacea</taxon>
        <taxon>Malacostraca</taxon>
        <taxon>Eumalacostraca</taxon>
        <taxon>Eucarida</taxon>
        <taxon>Decapoda</taxon>
        <taxon>Pleocyemata</taxon>
        <taxon>Brachyura</taxon>
        <taxon>Eubrachyura</taxon>
        <taxon>Portunoidea</taxon>
        <taxon>Portunidae</taxon>
        <taxon>Portuninae</taxon>
        <taxon>Portunus</taxon>
    </lineage>
</organism>
<keyword evidence="3" id="KW-1185">Reference proteome</keyword>